<dbReference type="PANTHER" id="PTHR15892:SF2">
    <property type="entry name" value="LARGE RIBOSOMAL SUBUNIT PROTEIN UL30M"/>
    <property type="match status" value="1"/>
</dbReference>
<dbReference type="PIRSF" id="PIRSF002211">
    <property type="entry name" value="Ribosomal_L30_bac-type"/>
    <property type="match status" value="1"/>
</dbReference>
<accession>A0ABP7ELB3</accession>
<comment type="caution">
    <text evidence="7">The sequence shown here is derived from an EMBL/GenBank/DDBJ whole genome shotgun (WGS) entry which is preliminary data.</text>
</comment>
<reference evidence="8" key="1">
    <citation type="journal article" date="2019" name="Int. J. Syst. Evol. Microbiol.">
        <title>The Global Catalogue of Microorganisms (GCM) 10K type strain sequencing project: providing services to taxonomists for standard genome sequencing and annotation.</title>
        <authorList>
            <consortium name="The Broad Institute Genomics Platform"/>
            <consortium name="The Broad Institute Genome Sequencing Center for Infectious Disease"/>
            <person name="Wu L."/>
            <person name="Ma J."/>
        </authorList>
    </citation>
    <scope>NUCLEOTIDE SEQUENCE [LARGE SCALE GENOMIC DNA]</scope>
    <source>
        <strain evidence="8">JCM 16981</strain>
    </source>
</reference>
<dbReference type="HAMAP" id="MF_01371_B">
    <property type="entry name" value="Ribosomal_uL30_B"/>
    <property type="match status" value="1"/>
</dbReference>
<evidence type="ECO:0000256" key="5">
    <source>
        <dbReference type="HAMAP-Rule" id="MF_01371"/>
    </source>
</evidence>
<dbReference type="Pfam" id="PF00327">
    <property type="entry name" value="Ribosomal_L30"/>
    <property type="match status" value="1"/>
</dbReference>
<evidence type="ECO:0000256" key="3">
    <source>
        <dbReference type="ARBA" id="ARBA00022980"/>
    </source>
</evidence>
<proteinExistence type="inferred from homology"/>
<dbReference type="InterPro" id="IPR016082">
    <property type="entry name" value="Ribosomal_uL30_ferredoxin-like"/>
</dbReference>
<organism evidence="7 8">
    <name type="scientific">Salinicoccus jeotgali</name>
    <dbReference type="NCBI Taxonomy" id="381634"/>
    <lineage>
        <taxon>Bacteria</taxon>
        <taxon>Bacillati</taxon>
        <taxon>Bacillota</taxon>
        <taxon>Bacilli</taxon>
        <taxon>Bacillales</taxon>
        <taxon>Staphylococcaceae</taxon>
        <taxon>Salinicoccus</taxon>
    </lineage>
</organism>
<dbReference type="EMBL" id="BAABCK010000014">
    <property type="protein sequence ID" value="GAA3719788.1"/>
    <property type="molecule type" value="Genomic_DNA"/>
</dbReference>
<evidence type="ECO:0000313" key="7">
    <source>
        <dbReference type="EMBL" id="GAA3719788.1"/>
    </source>
</evidence>
<keyword evidence="4 5" id="KW-0687">Ribonucleoprotein</keyword>
<dbReference type="NCBIfam" id="TIGR01308">
    <property type="entry name" value="rpmD_bact"/>
    <property type="match status" value="1"/>
</dbReference>
<dbReference type="CDD" id="cd01658">
    <property type="entry name" value="Ribosomal_L30"/>
    <property type="match status" value="1"/>
</dbReference>
<keyword evidence="8" id="KW-1185">Reference proteome</keyword>
<evidence type="ECO:0000313" key="8">
    <source>
        <dbReference type="Proteomes" id="UP001500920"/>
    </source>
</evidence>
<name>A0ABP7ELB3_9STAP</name>
<comment type="subunit">
    <text evidence="2 5">Part of the 50S ribosomal subunit.</text>
</comment>
<gene>
    <name evidence="5 7" type="primary">rpmD</name>
    <name evidence="7" type="ORF">GCM10022378_07390</name>
</gene>
<dbReference type="GO" id="GO:0005840">
    <property type="term" value="C:ribosome"/>
    <property type="evidence" value="ECO:0007669"/>
    <property type="project" value="UniProtKB-KW"/>
</dbReference>
<dbReference type="InterPro" id="IPR036919">
    <property type="entry name" value="Ribo_uL30_ferredoxin-like_sf"/>
</dbReference>
<keyword evidence="3 5" id="KW-0689">Ribosomal protein</keyword>
<dbReference type="Gene3D" id="3.30.1390.20">
    <property type="entry name" value="Ribosomal protein L30, ferredoxin-like fold domain"/>
    <property type="match status" value="1"/>
</dbReference>
<evidence type="ECO:0000256" key="1">
    <source>
        <dbReference type="ARBA" id="ARBA00007594"/>
    </source>
</evidence>
<evidence type="ECO:0000256" key="2">
    <source>
        <dbReference type="ARBA" id="ARBA00011838"/>
    </source>
</evidence>
<dbReference type="RefSeq" id="WP_344701560.1">
    <property type="nucleotide sequence ID" value="NZ_BAABCK010000014.1"/>
</dbReference>
<feature type="domain" description="Large ribosomal subunit protein uL30-like ferredoxin-like fold" evidence="6">
    <location>
        <begin position="4"/>
        <end position="54"/>
    </location>
</feature>
<comment type="similarity">
    <text evidence="1 5">Belongs to the universal ribosomal protein uL30 family.</text>
</comment>
<evidence type="ECO:0000256" key="4">
    <source>
        <dbReference type="ARBA" id="ARBA00023274"/>
    </source>
</evidence>
<dbReference type="InterPro" id="IPR005996">
    <property type="entry name" value="Ribosomal_uL30_bac-type"/>
</dbReference>
<protein>
    <recommendedName>
        <fullName evidence="5">Large ribosomal subunit protein uL30</fullName>
    </recommendedName>
</protein>
<sequence>MAKIKITLKKSLIGKTETQRQTVASLGLKKLHHSVELEDTPQLRGQVAKVNHLVSVEEK</sequence>
<dbReference type="Proteomes" id="UP001500920">
    <property type="component" value="Unassembled WGS sequence"/>
</dbReference>
<evidence type="ECO:0000259" key="6">
    <source>
        <dbReference type="Pfam" id="PF00327"/>
    </source>
</evidence>
<dbReference type="PANTHER" id="PTHR15892">
    <property type="entry name" value="MITOCHONDRIAL RIBOSOMAL PROTEIN L30"/>
    <property type="match status" value="1"/>
</dbReference>
<dbReference type="SUPFAM" id="SSF55129">
    <property type="entry name" value="Ribosomal protein L30p/L7e"/>
    <property type="match status" value="1"/>
</dbReference>